<name>A0A6C0EGY1_9ZZZZ</name>
<evidence type="ECO:0000256" key="1">
    <source>
        <dbReference type="ARBA" id="ARBA00023186"/>
    </source>
</evidence>
<dbReference type="GO" id="GO:0048487">
    <property type="term" value="F:beta-tubulin binding"/>
    <property type="evidence" value="ECO:0007669"/>
    <property type="project" value="InterPro"/>
</dbReference>
<protein>
    <recommendedName>
        <fullName evidence="3">Tubulin-specific chaperone A</fullName>
    </recommendedName>
</protein>
<dbReference type="EMBL" id="MN738856">
    <property type="protein sequence ID" value="QHT28404.1"/>
    <property type="molecule type" value="Genomic_DNA"/>
</dbReference>
<reference evidence="2" key="1">
    <citation type="journal article" date="2020" name="Nature">
        <title>Giant virus diversity and host interactions through global metagenomics.</title>
        <authorList>
            <person name="Schulz F."/>
            <person name="Roux S."/>
            <person name="Paez-Espino D."/>
            <person name="Jungbluth S."/>
            <person name="Walsh D.A."/>
            <person name="Denef V.J."/>
            <person name="McMahon K.D."/>
            <person name="Konstantinidis K.T."/>
            <person name="Eloe-Fadrosh E.A."/>
            <person name="Kyrpides N.C."/>
            <person name="Woyke T."/>
        </authorList>
    </citation>
    <scope>NUCLEOTIDE SEQUENCE</scope>
    <source>
        <strain evidence="2">GVMAG-M-3300001348-25</strain>
    </source>
</reference>
<dbReference type="Gene3D" id="1.20.58.90">
    <property type="match status" value="1"/>
</dbReference>
<dbReference type="PANTHER" id="PTHR21500:SF0">
    <property type="entry name" value="TUBULIN-SPECIFIC CHAPERONE A"/>
    <property type="match status" value="1"/>
</dbReference>
<sequence length="108" mass="12903">MDNNTKLKIIMNSLKRLKKENIYYNKELIANENKLNNMKKEDGDEYDIKKQQEITDETKLMIPNARKRLEDKVNDFENFIQDAQFDLNLDEETMKEINDVSEILKNDS</sequence>
<evidence type="ECO:0008006" key="3">
    <source>
        <dbReference type="Google" id="ProtNLM"/>
    </source>
</evidence>
<dbReference type="PANTHER" id="PTHR21500">
    <property type="entry name" value="TUBULIN-SPECIFIC CHAPERONE A"/>
    <property type="match status" value="1"/>
</dbReference>
<dbReference type="GO" id="GO:0007023">
    <property type="term" value="P:post-chaperonin tubulin folding pathway"/>
    <property type="evidence" value="ECO:0007669"/>
    <property type="project" value="InterPro"/>
</dbReference>
<proteinExistence type="predicted"/>
<dbReference type="GO" id="GO:0007021">
    <property type="term" value="P:tubulin complex assembly"/>
    <property type="evidence" value="ECO:0007669"/>
    <property type="project" value="InterPro"/>
</dbReference>
<dbReference type="GO" id="GO:0005829">
    <property type="term" value="C:cytosol"/>
    <property type="evidence" value="ECO:0007669"/>
    <property type="project" value="TreeGrafter"/>
</dbReference>
<dbReference type="InterPro" id="IPR036126">
    <property type="entry name" value="TBCA_sf"/>
</dbReference>
<dbReference type="GO" id="GO:0015630">
    <property type="term" value="C:microtubule cytoskeleton"/>
    <property type="evidence" value="ECO:0007669"/>
    <property type="project" value="TreeGrafter"/>
</dbReference>
<dbReference type="InterPro" id="IPR004226">
    <property type="entry name" value="TBCA"/>
</dbReference>
<evidence type="ECO:0000313" key="2">
    <source>
        <dbReference type="EMBL" id="QHT28404.1"/>
    </source>
</evidence>
<dbReference type="AlphaFoldDB" id="A0A6C0EGY1"/>
<organism evidence="2">
    <name type="scientific">viral metagenome</name>
    <dbReference type="NCBI Taxonomy" id="1070528"/>
    <lineage>
        <taxon>unclassified sequences</taxon>
        <taxon>metagenomes</taxon>
        <taxon>organismal metagenomes</taxon>
    </lineage>
</organism>
<dbReference type="SUPFAM" id="SSF46988">
    <property type="entry name" value="Tubulin chaperone cofactor A"/>
    <property type="match status" value="1"/>
</dbReference>
<accession>A0A6C0EGY1</accession>
<dbReference type="Pfam" id="PF02970">
    <property type="entry name" value="TBCA"/>
    <property type="match status" value="1"/>
</dbReference>
<keyword evidence="1" id="KW-0143">Chaperone</keyword>